<feature type="region of interest" description="Disordered" evidence="1">
    <location>
        <begin position="84"/>
        <end position="108"/>
    </location>
</feature>
<keyword evidence="3" id="KW-1185">Reference proteome</keyword>
<evidence type="ECO:0000313" key="3">
    <source>
        <dbReference type="Proteomes" id="UP000824782"/>
    </source>
</evidence>
<organism evidence="2 3">
    <name type="scientific">Engystomops pustulosus</name>
    <name type="common">Tungara frog</name>
    <name type="synonym">Physalaemus pustulosus</name>
    <dbReference type="NCBI Taxonomy" id="76066"/>
    <lineage>
        <taxon>Eukaryota</taxon>
        <taxon>Metazoa</taxon>
        <taxon>Chordata</taxon>
        <taxon>Craniata</taxon>
        <taxon>Vertebrata</taxon>
        <taxon>Euteleostomi</taxon>
        <taxon>Amphibia</taxon>
        <taxon>Batrachia</taxon>
        <taxon>Anura</taxon>
        <taxon>Neobatrachia</taxon>
        <taxon>Hyloidea</taxon>
        <taxon>Leptodactylidae</taxon>
        <taxon>Leiuperinae</taxon>
        <taxon>Engystomops</taxon>
    </lineage>
</organism>
<dbReference type="EMBL" id="WNYA01055619">
    <property type="protein sequence ID" value="KAG8535853.1"/>
    <property type="molecule type" value="Genomic_DNA"/>
</dbReference>
<name>A0AAV6YPA9_ENGPU</name>
<evidence type="ECO:0000313" key="2">
    <source>
        <dbReference type="EMBL" id="KAG8535853.1"/>
    </source>
</evidence>
<reference evidence="2" key="1">
    <citation type="thesis" date="2020" institute="ProQuest LLC" country="789 East Eisenhower Parkway, Ann Arbor, MI, USA">
        <title>Comparative Genomics and Chromosome Evolution.</title>
        <authorList>
            <person name="Mudd A.B."/>
        </authorList>
    </citation>
    <scope>NUCLEOTIDE SEQUENCE</scope>
    <source>
        <strain evidence="2">237g6f4</strain>
        <tissue evidence="2">Blood</tissue>
    </source>
</reference>
<dbReference type="Proteomes" id="UP000824782">
    <property type="component" value="Unassembled WGS sequence"/>
</dbReference>
<gene>
    <name evidence="2" type="ORF">GDO81_027616</name>
</gene>
<comment type="caution">
    <text evidence="2">The sequence shown here is derived from an EMBL/GenBank/DDBJ whole genome shotgun (WGS) entry which is preliminary data.</text>
</comment>
<accession>A0AAV6YPA9</accession>
<sequence>MTPHLTRVLATRREDLHQSESAAASDMTPHLMWVLASRREDLHQSDIIQAQTEATKREENEDRVQVHVTAWGGRSFPLRPPRLIQHEGMFPPGPCAGLNSPRRSRPAL</sequence>
<proteinExistence type="predicted"/>
<protein>
    <submittedName>
        <fullName evidence="2">Uncharacterized protein</fullName>
    </submittedName>
</protein>
<dbReference type="AlphaFoldDB" id="A0AAV6YPA9"/>
<evidence type="ECO:0000256" key="1">
    <source>
        <dbReference type="SAM" id="MobiDB-lite"/>
    </source>
</evidence>